<evidence type="ECO:0000313" key="1">
    <source>
        <dbReference type="EMBL" id="QHT32088.1"/>
    </source>
</evidence>
<proteinExistence type="predicted"/>
<accession>A0A6C0ESW6</accession>
<dbReference type="Gene3D" id="3.50.50.60">
    <property type="entry name" value="FAD/NAD(P)-binding domain"/>
    <property type="match status" value="1"/>
</dbReference>
<sequence>MCLLRIYAIYPNTYWLQNRITTNSFLRHIIPIKNNLILVSYTDGNDVLPFLYKGKLKMDKVIKEMIHKELNILFSNVPELIYFKCHYWQIGAHSWSTNINSKKIAEKVINPLPNVFICGEGFSHKQGWIEGALETACKVIHMI</sequence>
<reference evidence="1" key="1">
    <citation type="journal article" date="2020" name="Nature">
        <title>Giant virus diversity and host interactions through global metagenomics.</title>
        <authorList>
            <person name="Schulz F."/>
            <person name="Roux S."/>
            <person name="Paez-Espino D."/>
            <person name="Jungbluth S."/>
            <person name="Walsh D.A."/>
            <person name="Denef V.J."/>
            <person name="McMahon K.D."/>
            <person name="Konstantinidis K.T."/>
            <person name="Eloe-Fadrosh E.A."/>
            <person name="Kyrpides N.C."/>
            <person name="Woyke T."/>
        </authorList>
    </citation>
    <scope>NUCLEOTIDE SEQUENCE</scope>
    <source>
        <strain evidence="1">GVMAG-M-3300009159-65</strain>
    </source>
</reference>
<dbReference type="InterPro" id="IPR036188">
    <property type="entry name" value="FAD/NAD-bd_sf"/>
</dbReference>
<dbReference type="EMBL" id="MN738930">
    <property type="protein sequence ID" value="QHT32088.1"/>
    <property type="molecule type" value="Genomic_DNA"/>
</dbReference>
<name>A0A6C0ESW6_9ZZZZ</name>
<protein>
    <submittedName>
        <fullName evidence="1">Uncharacterized protein</fullName>
    </submittedName>
</protein>
<dbReference type="AlphaFoldDB" id="A0A6C0ESW6"/>
<organism evidence="1">
    <name type="scientific">viral metagenome</name>
    <dbReference type="NCBI Taxonomy" id="1070528"/>
    <lineage>
        <taxon>unclassified sequences</taxon>
        <taxon>metagenomes</taxon>
        <taxon>organismal metagenomes</taxon>
    </lineage>
</organism>